<dbReference type="AlphaFoldDB" id="A0A6J6UXU1"/>
<accession>A0A6J6UXU1</accession>
<evidence type="ECO:0000313" key="1">
    <source>
        <dbReference type="EMBL" id="CAB4763905.1"/>
    </source>
</evidence>
<dbReference type="EMBL" id="CAEZZJ010000142">
    <property type="protein sequence ID" value="CAB4763905.1"/>
    <property type="molecule type" value="Genomic_DNA"/>
</dbReference>
<sequence>MSCPYAVIKVPKSATNPIITNQWAIAEPVKRSIFVCSKISRAIDFARAPLFANLAGSL</sequence>
<organism evidence="1">
    <name type="scientific">freshwater metagenome</name>
    <dbReference type="NCBI Taxonomy" id="449393"/>
    <lineage>
        <taxon>unclassified sequences</taxon>
        <taxon>metagenomes</taxon>
        <taxon>ecological metagenomes</taxon>
    </lineage>
</organism>
<reference evidence="1" key="1">
    <citation type="submission" date="2020-05" db="EMBL/GenBank/DDBJ databases">
        <authorList>
            <person name="Chiriac C."/>
            <person name="Salcher M."/>
            <person name="Ghai R."/>
            <person name="Kavagutti S V."/>
        </authorList>
    </citation>
    <scope>NUCLEOTIDE SEQUENCE</scope>
</reference>
<name>A0A6J6UXU1_9ZZZZ</name>
<gene>
    <name evidence="1" type="ORF">UFOPK2852_00968</name>
</gene>
<protein>
    <submittedName>
        <fullName evidence="1">Unannotated protein</fullName>
    </submittedName>
</protein>
<proteinExistence type="predicted"/>